<reference evidence="2" key="1">
    <citation type="journal article" date="2021" name="Mol. Plant Microbe Interact.">
        <title>Complete Genome Sequence of the Plant-Pathogenic Fungus Colletotrichum lupini.</title>
        <authorList>
            <person name="Baroncelli R."/>
            <person name="Pensec F."/>
            <person name="Da Lio D."/>
            <person name="Boufleur T."/>
            <person name="Vicente I."/>
            <person name="Sarrocco S."/>
            <person name="Picot A."/>
            <person name="Baraldi E."/>
            <person name="Sukno S."/>
            <person name="Thon M."/>
            <person name="Le Floch G."/>
        </authorList>
    </citation>
    <scope>NUCLEOTIDE SEQUENCE</scope>
    <source>
        <strain evidence="2">IMI 504893</strain>
    </source>
</reference>
<protein>
    <submittedName>
        <fullName evidence="2">Uncharacterized protein</fullName>
    </submittedName>
</protein>
<gene>
    <name evidence="2" type="ORF">CLUP02_17929</name>
</gene>
<feature type="region of interest" description="Disordered" evidence="1">
    <location>
        <begin position="158"/>
        <end position="187"/>
    </location>
</feature>
<dbReference type="KEGG" id="clup:CLUP02_17929"/>
<dbReference type="GeneID" id="73351843"/>
<keyword evidence="3" id="KW-1185">Reference proteome</keyword>
<proteinExistence type="predicted"/>
<dbReference type="RefSeq" id="XP_049138057.1">
    <property type="nucleotide sequence ID" value="XM_049296833.1"/>
</dbReference>
<name>A0A9Q8WAU4_9PEZI</name>
<organism evidence="2 3">
    <name type="scientific">Colletotrichum lupini</name>
    <dbReference type="NCBI Taxonomy" id="145971"/>
    <lineage>
        <taxon>Eukaryota</taxon>
        <taxon>Fungi</taxon>
        <taxon>Dikarya</taxon>
        <taxon>Ascomycota</taxon>
        <taxon>Pezizomycotina</taxon>
        <taxon>Sordariomycetes</taxon>
        <taxon>Hypocreomycetidae</taxon>
        <taxon>Glomerellales</taxon>
        <taxon>Glomerellaceae</taxon>
        <taxon>Colletotrichum</taxon>
        <taxon>Colletotrichum acutatum species complex</taxon>
    </lineage>
</organism>
<accession>A0A9Q8WAU4</accession>
<evidence type="ECO:0000313" key="3">
    <source>
        <dbReference type="Proteomes" id="UP000830671"/>
    </source>
</evidence>
<dbReference type="EMBL" id="CP019472">
    <property type="protein sequence ID" value="UQC76416.1"/>
    <property type="molecule type" value="Genomic_DNA"/>
</dbReference>
<evidence type="ECO:0000256" key="1">
    <source>
        <dbReference type="SAM" id="MobiDB-lite"/>
    </source>
</evidence>
<evidence type="ECO:0000313" key="2">
    <source>
        <dbReference type="EMBL" id="UQC76416.1"/>
    </source>
</evidence>
<dbReference type="AlphaFoldDB" id="A0A9Q8WAU4"/>
<dbReference type="Proteomes" id="UP000830671">
    <property type="component" value="Chromosome 10"/>
</dbReference>
<sequence>MNCINPSTMNERRDYLAASLPALPPRPAVHAKGVEVVSPSSDLQGLQCQAVDECARAPLWCQFFFLPDAYFAIGTKFNYVSQVFSSTHNASRFPSSIRCSNFSVWGGRLFSFTLDASYATFAVFETILTLTLHSPLLIHTHPHSHTLILTPDPSLTRHPNVAASGPPPAPHCRPEKEKNPAIVTQSS</sequence>